<keyword evidence="9" id="KW-1015">Disulfide bond</keyword>
<evidence type="ECO:0000256" key="4">
    <source>
        <dbReference type="ARBA" id="ARBA00022723"/>
    </source>
</evidence>
<name>A0A833VXX0_9POAL</name>
<gene>
    <name evidence="15" type="ORF">FCM35_KLT16104</name>
</gene>
<dbReference type="OrthoDB" id="7813104at2759"/>
<evidence type="ECO:0000256" key="1">
    <source>
        <dbReference type="ARBA" id="ARBA00004569"/>
    </source>
</evidence>
<evidence type="ECO:0000256" key="11">
    <source>
        <dbReference type="ARBA" id="ARBA00058454"/>
    </source>
</evidence>
<dbReference type="GO" id="GO:0046872">
    <property type="term" value="F:metal ion binding"/>
    <property type="evidence" value="ECO:0007669"/>
    <property type="project" value="UniProtKB-KW"/>
</dbReference>
<evidence type="ECO:0000313" key="16">
    <source>
        <dbReference type="Proteomes" id="UP000623129"/>
    </source>
</evidence>
<dbReference type="EMBL" id="SWLB01000003">
    <property type="protein sequence ID" value="KAF3340333.1"/>
    <property type="molecule type" value="Genomic_DNA"/>
</dbReference>
<keyword evidence="6" id="KW-0653">Protein transport</keyword>
<evidence type="ECO:0000256" key="6">
    <source>
        <dbReference type="ARBA" id="ARBA00022927"/>
    </source>
</evidence>
<keyword evidence="7" id="KW-0811">Translocation</keyword>
<sequence length="217" mass="23089">MAYGAQSETGPKYGVGSTKSLTGPSKAAIRDWEPLAGHTEAQLELGSAEASIGPPRKAQQEDVYLVQLEDSIREIVQKSSALADNFGNQARVQVDQGPLAEHHSAEESSPLKADLHIGAQWISRLDRETMDAFSSPSSSSSGSGMSTEALMTQIKSQLAEAYAQEFLETVGNKCFAKCVTKPGTSLSGGESSCVSRCVDRYIEATGIISRALFSSPR</sequence>
<evidence type="ECO:0000256" key="5">
    <source>
        <dbReference type="ARBA" id="ARBA00022833"/>
    </source>
</evidence>
<evidence type="ECO:0000313" key="15">
    <source>
        <dbReference type="EMBL" id="KAF3340333.1"/>
    </source>
</evidence>
<feature type="region of interest" description="Disordered" evidence="13">
    <location>
        <begin position="1"/>
        <end position="35"/>
    </location>
</feature>
<dbReference type="Proteomes" id="UP000623129">
    <property type="component" value="Unassembled WGS sequence"/>
</dbReference>
<evidence type="ECO:0000256" key="10">
    <source>
        <dbReference type="ARBA" id="ARBA00023186"/>
    </source>
</evidence>
<dbReference type="GO" id="GO:0045039">
    <property type="term" value="P:protein insertion into mitochondrial inner membrane"/>
    <property type="evidence" value="ECO:0007669"/>
    <property type="project" value="UniProtKB-ARBA"/>
</dbReference>
<evidence type="ECO:0000256" key="12">
    <source>
        <dbReference type="ARBA" id="ARBA00064596"/>
    </source>
</evidence>
<comment type="similarity">
    <text evidence="2">Belongs to the small Tim family.</text>
</comment>
<comment type="caution">
    <text evidence="15">The sequence shown here is derived from an EMBL/GenBank/DDBJ whole genome shotgun (WGS) entry which is preliminary data.</text>
</comment>
<comment type="function">
    <text evidence="11">Mitochondrial intermembrane chaperone that participates in the import and insertion of some multi-pass transmembrane proteins into the mitochondrial inner membrane. Also required for the transfer of beta-barrel precursors from the TOM complex to the sorting and assembly machinery (SAM complex) of the outer membrane. Acts as a chaperone-like protein that protects the hydrophobic precursors from aggregation and guide them through the mitochondrial intermembrane space. The TIM8-TIM13 complex mediates the import of some proteins while the predominant TIM9-TIM10 70 kDa complex mediates the import of much more proteins.</text>
</comment>
<dbReference type="FunFam" id="1.10.287.810:FF:000001">
    <property type="entry name" value="mitochondrial import inner membrane translocase subunit TIM13"/>
    <property type="match status" value="1"/>
</dbReference>
<reference evidence="15" key="1">
    <citation type="submission" date="2020-01" db="EMBL/GenBank/DDBJ databases">
        <title>Genome sequence of Kobresia littledalei, the first chromosome-level genome in the family Cyperaceae.</title>
        <authorList>
            <person name="Qu G."/>
        </authorList>
    </citation>
    <scope>NUCLEOTIDE SEQUENCE</scope>
    <source>
        <strain evidence="15">C.B.Clarke</strain>
        <tissue evidence="15">Leaf</tissue>
    </source>
</reference>
<proteinExistence type="inferred from homology"/>
<evidence type="ECO:0000256" key="8">
    <source>
        <dbReference type="ARBA" id="ARBA00023128"/>
    </source>
</evidence>
<dbReference type="GO" id="GO:0015031">
    <property type="term" value="P:protein transport"/>
    <property type="evidence" value="ECO:0007669"/>
    <property type="project" value="UniProtKB-KW"/>
</dbReference>
<dbReference type="SUPFAM" id="SSF144122">
    <property type="entry name" value="Tim10-like"/>
    <property type="match status" value="1"/>
</dbReference>
<evidence type="ECO:0000256" key="9">
    <source>
        <dbReference type="ARBA" id="ARBA00023157"/>
    </source>
</evidence>
<dbReference type="AlphaFoldDB" id="A0A833VXX0"/>
<evidence type="ECO:0000256" key="7">
    <source>
        <dbReference type="ARBA" id="ARBA00023010"/>
    </source>
</evidence>
<evidence type="ECO:0000256" key="2">
    <source>
        <dbReference type="ARBA" id="ARBA00006720"/>
    </source>
</evidence>
<comment type="subcellular location">
    <subcellularLocation>
        <location evidence="1">Mitochondrion intermembrane space</location>
    </subcellularLocation>
</comment>
<keyword evidence="5" id="KW-0862">Zinc</keyword>
<keyword evidence="4" id="KW-0479">Metal-binding</keyword>
<accession>A0A833VXX0</accession>
<keyword evidence="10" id="KW-0143">Chaperone</keyword>
<evidence type="ECO:0000256" key="3">
    <source>
        <dbReference type="ARBA" id="ARBA00022448"/>
    </source>
</evidence>
<dbReference type="InterPro" id="IPR035427">
    <property type="entry name" value="Tim10-like_dom_sf"/>
</dbReference>
<organism evidence="15 16">
    <name type="scientific">Carex littledalei</name>
    <dbReference type="NCBI Taxonomy" id="544730"/>
    <lineage>
        <taxon>Eukaryota</taxon>
        <taxon>Viridiplantae</taxon>
        <taxon>Streptophyta</taxon>
        <taxon>Embryophyta</taxon>
        <taxon>Tracheophyta</taxon>
        <taxon>Spermatophyta</taxon>
        <taxon>Magnoliopsida</taxon>
        <taxon>Liliopsida</taxon>
        <taxon>Poales</taxon>
        <taxon>Cyperaceae</taxon>
        <taxon>Cyperoideae</taxon>
        <taxon>Cariceae</taxon>
        <taxon>Carex</taxon>
        <taxon>Carex subgen. Euthyceras</taxon>
    </lineage>
</organism>
<evidence type="ECO:0000256" key="13">
    <source>
        <dbReference type="SAM" id="MobiDB-lite"/>
    </source>
</evidence>
<keyword evidence="3" id="KW-0813">Transport</keyword>
<protein>
    <submittedName>
        <fullName evidence="15">Mitochondrial import inner membrane translocase subunit Tim13</fullName>
    </submittedName>
</protein>
<feature type="domain" description="Tim10-like" evidence="14">
    <location>
        <begin position="153"/>
        <end position="212"/>
    </location>
</feature>
<dbReference type="Gene3D" id="1.10.287.810">
    <property type="entry name" value="Mitochondrial import inner membrane translocase subunit tim13 like domains"/>
    <property type="match status" value="1"/>
</dbReference>
<keyword evidence="8" id="KW-0496">Mitochondrion</keyword>
<dbReference type="InterPro" id="IPR004217">
    <property type="entry name" value="Tim10-like"/>
</dbReference>
<dbReference type="GO" id="GO:0042719">
    <property type="term" value="C:mitochondrial intermembrane space chaperone complex"/>
    <property type="evidence" value="ECO:0007669"/>
    <property type="project" value="UniProtKB-ARBA"/>
</dbReference>
<comment type="subunit">
    <text evidence="12">Heterohexamer; composed of 3 copies of TIM8 and 3 copies of TIM13, named soluble 70 kDa complex. Associates with the TIM22 complex, whose core is composed of TIM22.</text>
</comment>
<evidence type="ECO:0000259" key="14">
    <source>
        <dbReference type="Pfam" id="PF02953"/>
    </source>
</evidence>
<keyword evidence="16" id="KW-1185">Reference proteome</keyword>
<dbReference type="Pfam" id="PF02953">
    <property type="entry name" value="zf-Tim10_DDP"/>
    <property type="match status" value="1"/>
</dbReference>